<protein>
    <submittedName>
        <fullName evidence="8">Drug/metabolite transporter (DMT) superfamily permease</fullName>
    </submittedName>
</protein>
<keyword evidence="2" id="KW-1003">Cell membrane</keyword>
<dbReference type="PANTHER" id="PTHR32322:SF9">
    <property type="entry name" value="AMINO-ACID METABOLITE EFFLUX PUMP-RELATED"/>
    <property type="match status" value="1"/>
</dbReference>
<feature type="transmembrane region" description="Helical" evidence="6">
    <location>
        <begin position="63"/>
        <end position="82"/>
    </location>
</feature>
<feature type="transmembrane region" description="Helical" evidence="6">
    <location>
        <begin position="248"/>
        <end position="267"/>
    </location>
</feature>
<feature type="transmembrane region" description="Helical" evidence="6">
    <location>
        <begin position="33"/>
        <end position="51"/>
    </location>
</feature>
<dbReference type="InterPro" id="IPR050638">
    <property type="entry name" value="AA-Vitamin_Transporters"/>
</dbReference>
<feature type="transmembrane region" description="Helical" evidence="6">
    <location>
        <begin position="117"/>
        <end position="136"/>
    </location>
</feature>
<evidence type="ECO:0000259" key="7">
    <source>
        <dbReference type="Pfam" id="PF00892"/>
    </source>
</evidence>
<comment type="caution">
    <text evidence="8">The sequence shown here is derived from an EMBL/GenBank/DDBJ whole genome shotgun (WGS) entry which is preliminary data.</text>
</comment>
<evidence type="ECO:0000256" key="4">
    <source>
        <dbReference type="ARBA" id="ARBA00022989"/>
    </source>
</evidence>
<evidence type="ECO:0000256" key="2">
    <source>
        <dbReference type="ARBA" id="ARBA00022475"/>
    </source>
</evidence>
<evidence type="ECO:0000313" key="8">
    <source>
        <dbReference type="EMBL" id="KPD04127.1"/>
    </source>
</evidence>
<dbReference type="PANTHER" id="PTHR32322">
    <property type="entry name" value="INNER MEMBRANE TRANSPORTER"/>
    <property type="match status" value="1"/>
</dbReference>
<evidence type="ECO:0000313" key="9">
    <source>
        <dbReference type="Proteomes" id="UP000053226"/>
    </source>
</evidence>
<feature type="transmembrane region" description="Helical" evidence="6">
    <location>
        <begin position="273"/>
        <end position="293"/>
    </location>
</feature>
<dbReference type="SUPFAM" id="SSF103481">
    <property type="entry name" value="Multidrug resistance efflux transporter EmrE"/>
    <property type="match status" value="2"/>
</dbReference>
<name>A0A0N0Z9C3_9GAMM</name>
<dbReference type="EMBL" id="LGAA01000003">
    <property type="protein sequence ID" value="KPD04127.1"/>
    <property type="molecule type" value="Genomic_DNA"/>
</dbReference>
<comment type="subcellular location">
    <subcellularLocation>
        <location evidence="1">Cell membrane</location>
        <topology evidence="1">Multi-pass membrane protein</topology>
    </subcellularLocation>
</comment>
<keyword evidence="3 6" id="KW-0812">Transmembrane</keyword>
<dbReference type="AlphaFoldDB" id="A0A0N0Z9C3"/>
<evidence type="ECO:0000256" key="5">
    <source>
        <dbReference type="ARBA" id="ARBA00023136"/>
    </source>
</evidence>
<dbReference type="Pfam" id="PF00892">
    <property type="entry name" value="EamA"/>
    <property type="match status" value="2"/>
</dbReference>
<gene>
    <name evidence="8" type="ORF">M992_0232</name>
</gene>
<feature type="transmembrane region" description="Helical" evidence="6">
    <location>
        <begin position="88"/>
        <end position="108"/>
    </location>
</feature>
<feature type="transmembrane region" description="Helical" evidence="6">
    <location>
        <begin position="142"/>
        <end position="160"/>
    </location>
</feature>
<proteinExistence type="predicted"/>
<accession>A0A0N0Z9C3</accession>
<dbReference type="GO" id="GO:0016020">
    <property type="term" value="C:membrane"/>
    <property type="evidence" value="ECO:0007669"/>
    <property type="project" value="UniProtKB-SubCell"/>
</dbReference>
<dbReference type="Proteomes" id="UP000053226">
    <property type="component" value="Unassembled WGS sequence"/>
</dbReference>
<feature type="transmembrane region" description="Helical" evidence="6">
    <location>
        <begin position="181"/>
        <end position="200"/>
    </location>
</feature>
<evidence type="ECO:0000256" key="1">
    <source>
        <dbReference type="ARBA" id="ARBA00004651"/>
    </source>
</evidence>
<reference evidence="8 9" key="1">
    <citation type="submission" date="2015-07" db="EMBL/GenBank/DDBJ databases">
        <title>ATOL: Assembling a taxonomically balanced genome-scale reconstruction of the evolutionary history of the Enterobacteriaceae.</title>
        <authorList>
            <person name="Plunkett G.III."/>
            <person name="Neeno-Eckwall E.C."/>
            <person name="Glasner J.D."/>
            <person name="Perna N.T."/>
        </authorList>
    </citation>
    <scope>NUCLEOTIDE SEQUENCE [LARGE SCALE GENOMIC DNA]</scope>
    <source>
        <strain evidence="8 9">ATCC 35017</strain>
    </source>
</reference>
<evidence type="ECO:0000256" key="3">
    <source>
        <dbReference type="ARBA" id="ARBA00022692"/>
    </source>
</evidence>
<keyword evidence="4 6" id="KW-1133">Transmembrane helix</keyword>
<keyword evidence="9" id="KW-1185">Reference proteome</keyword>
<dbReference type="InterPro" id="IPR037185">
    <property type="entry name" value="EmrE-like"/>
</dbReference>
<feature type="transmembrane region" description="Helical" evidence="6">
    <location>
        <begin position="220"/>
        <end position="241"/>
    </location>
</feature>
<feature type="domain" description="EamA" evidence="7">
    <location>
        <begin position="145"/>
        <end position="290"/>
    </location>
</feature>
<evidence type="ECO:0000256" key="6">
    <source>
        <dbReference type="SAM" id="Phobius"/>
    </source>
</evidence>
<feature type="transmembrane region" description="Helical" evidence="6">
    <location>
        <begin position="7"/>
        <end position="27"/>
    </location>
</feature>
<sequence length="307" mass="33525">MSLRDTLLALCVVIIWGVNFVVIKVGVHSLPPLLLGALRFLLVAFPAIFIFKRPNIAFKGLLIYGLTISFAQFAFLFCAINVGMPAGIASVVLQSQAFFTLLLGTLILHEPLQKNHFIGMLIAIIGLVILAKGATSGSPHDIPLLGMIFTLVAGLSWACGNIVNRAIMQKSDKEPCSMMSLISWGALIPIIPFMLSSWLFEGPEAIKQGLISLDGQTFGAIIYLAYLATFVGYGLWGTLLGRYETWKVAPFALLVPLFGLSSSAILLNETINLIQFTGLGCIMLGLIVTLFAPRLRQAWREWKQNKK</sequence>
<dbReference type="RefSeq" id="WP_053907017.1">
    <property type="nucleotide sequence ID" value="NZ_CAWMUS010000003.1"/>
</dbReference>
<dbReference type="InterPro" id="IPR000620">
    <property type="entry name" value="EamA_dom"/>
</dbReference>
<feature type="domain" description="EamA" evidence="7">
    <location>
        <begin position="7"/>
        <end position="130"/>
    </location>
</feature>
<dbReference type="OrthoDB" id="7158585at2"/>
<organism evidence="8 9">
    <name type="scientific">Moellerella wisconsensis ATCC 35017</name>
    <dbReference type="NCBI Taxonomy" id="1354267"/>
    <lineage>
        <taxon>Bacteria</taxon>
        <taxon>Pseudomonadati</taxon>
        <taxon>Pseudomonadota</taxon>
        <taxon>Gammaproteobacteria</taxon>
        <taxon>Enterobacterales</taxon>
        <taxon>Morganellaceae</taxon>
        <taxon>Moellerella</taxon>
    </lineage>
</organism>
<keyword evidence="5 6" id="KW-0472">Membrane</keyword>
<dbReference type="Gene3D" id="1.10.3730.20">
    <property type="match status" value="1"/>
</dbReference>